<reference evidence="2" key="1">
    <citation type="journal article" date="2005" name="Nature">
        <title>The map-based sequence of the rice genome.</title>
        <authorList>
            <consortium name="International rice genome sequencing project (IRGSP)"/>
            <person name="Matsumoto T."/>
            <person name="Wu J."/>
            <person name="Kanamori H."/>
            <person name="Katayose Y."/>
            <person name="Fujisawa M."/>
            <person name="Namiki N."/>
            <person name="Mizuno H."/>
            <person name="Yamamoto K."/>
            <person name="Antonio B.A."/>
            <person name="Baba T."/>
            <person name="Sakata K."/>
            <person name="Nagamura Y."/>
            <person name="Aoki H."/>
            <person name="Arikawa K."/>
            <person name="Arita K."/>
            <person name="Bito T."/>
            <person name="Chiden Y."/>
            <person name="Fujitsuka N."/>
            <person name="Fukunaka R."/>
            <person name="Hamada M."/>
            <person name="Harada C."/>
            <person name="Hayashi A."/>
            <person name="Hijishita S."/>
            <person name="Honda M."/>
            <person name="Hosokawa S."/>
            <person name="Ichikawa Y."/>
            <person name="Idonuma A."/>
            <person name="Iijima M."/>
            <person name="Ikeda M."/>
            <person name="Ikeno M."/>
            <person name="Ito K."/>
            <person name="Ito S."/>
            <person name="Ito T."/>
            <person name="Ito Y."/>
            <person name="Ito Y."/>
            <person name="Iwabuchi A."/>
            <person name="Kamiya K."/>
            <person name="Karasawa W."/>
            <person name="Kurita K."/>
            <person name="Katagiri S."/>
            <person name="Kikuta A."/>
            <person name="Kobayashi H."/>
            <person name="Kobayashi N."/>
            <person name="Machita K."/>
            <person name="Maehara T."/>
            <person name="Masukawa M."/>
            <person name="Mizubayashi T."/>
            <person name="Mukai Y."/>
            <person name="Nagasaki H."/>
            <person name="Nagata Y."/>
            <person name="Naito S."/>
            <person name="Nakashima M."/>
            <person name="Nakama Y."/>
            <person name="Nakamichi Y."/>
            <person name="Nakamura M."/>
            <person name="Meguro A."/>
            <person name="Negishi M."/>
            <person name="Ohta I."/>
            <person name="Ohta T."/>
            <person name="Okamoto M."/>
            <person name="Ono N."/>
            <person name="Saji S."/>
            <person name="Sakaguchi M."/>
            <person name="Sakai K."/>
            <person name="Shibata M."/>
            <person name="Shimokawa T."/>
            <person name="Song J."/>
            <person name="Takazaki Y."/>
            <person name="Terasawa K."/>
            <person name="Tsugane M."/>
            <person name="Tsuji K."/>
            <person name="Ueda S."/>
            <person name="Waki K."/>
            <person name="Yamagata H."/>
            <person name="Yamamoto M."/>
            <person name="Yamamoto S."/>
            <person name="Yamane H."/>
            <person name="Yoshiki S."/>
            <person name="Yoshihara R."/>
            <person name="Yukawa K."/>
            <person name="Zhong H."/>
            <person name="Yano M."/>
            <person name="Yuan Q."/>
            <person name="Ouyang S."/>
            <person name="Liu J."/>
            <person name="Jones K.M."/>
            <person name="Gansberger K."/>
            <person name="Moffat K."/>
            <person name="Hill J."/>
            <person name="Bera J."/>
            <person name="Fadrosh D."/>
            <person name="Jin S."/>
            <person name="Johri S."/>
            <person name="Kim M."/>
            <person name="Overton L."/>
            <person name="Reardon M."/>
            <person name="Tsitrin T."/>
            <person name="Vuong H."/>
            <person name="Weaver B."/>
            <person name="Ciecko A."/>
            <person name="Tallon L."/>
            <person name="Jackson J."/>
            <person name="Pai G."/>
            <person name="Aken S.V."/>
            <person name="Utterback T."/>
            <person name="Reidmuller S."/>
            <person name="Feldblyum T."/>
            <person name="Hsiao J."/>
            <person name="Zismann V."/>
            <person name="Iobst S."/>
            <person name="de Vazeille A.R."/>
            <person name="Buell C.R."/>
            <person name="Ying K."/>
            <person name="Li Y."/>
            <person name="Lu T."/>
            <person name="Huang Y."/>
            <person name="Zhao Q."/>
            <person name="Feng Q."/>
            <person name="Zhang L."/>
            <person name="Zhu J."/>
            <person name="Weng Q."/>
            <person name="Mu J."/>
            <person name="Lu Y."/>
            <person name="Fan D."/>
            <person name="Liu Y."/>
            <person name="Guan J."/>
            <person name="Zhang Y."/>
            <person name="Yu S."/>
            <person name="Liu X."/>
            <person name="Zhang Y."/>
            <person name="Hong G."/>
            <person name="Han B."/>
            <person name="Choisne N."/>
            <person name="Demange N."/>
            <person name="Orjeda G."/>
            <person name="Samain S."/>
            <person name="Cattolico L."/>
            <person name="Pelletier E."/>
            <person name="Couloux A."/>
            <person name="Segurens B."/>
            <person name="Wincker P."/>
            <person name="D'Hont A."/>
            <person name="Scarpelli C."/>
            <person name="Weissenbach J."/>
            <person name="Salanoubat M."/>
            <person name="Quetier F."/>
            <person name="Yu Y."/>
            <person name="Kim H.R."/>
            <person name="Rambo T."/>
            <person name="Currie J."/>
            <person name="Collura K."/>
            <person name="Luo M."/>
            <person name="Yang T."/>
            <person name="Ammiraju J.S.S."/>
            <person name="Engler F."/>
            <person name="Soderlund C."/>
            <person name="Wing R.A."/>
            <person name="Palmer L.E."/>
            <person name="de la Bastide M."/>
            <person name="Spiegel L."/>
            <person name="Nascimento L."/>
            <person name="Zutavern T."/>
            <person name="O'Shaughnessy A."/>
            <person name="Dike S."/>
            <person name="Dedhia N."/>
            <person name="Preston R."/>
            <person name="Balija V."/>
            <person name="McCombie W.R."/>
            <person name="Chow T."/>
            <person name="Chen H."/>
            <person name="Chung M."/>
            <person name="Chen C."/>
            <person name="Shaw J."/>
            <person name="Wu H."/>
            <person name="Hsiao K."/>
            <person name="Chao Y."/>
            <person name="Chu M."/>
            <person name="Cheng C."/>
            <person name="Hour A."/>
            <person name="Lee P."/>
            <person name="Lin S."/>
            <person name="Lin Y."/>
            <person name="Liou J."/>
            <person name="Liu S."/>
            <person name="Hsing Y."/>
            <person name="Raghuvanshi S."/>
            <person name="Mohanty A."/>
            <person name="Bharti A.K."/>
            <person name="Gaur A."/>
            <person name="Gupta V."/>
            <person name="Kumar D."/>
            <person name="Ravi V."/>
            <person name="Vij S."/>
            <person name="Kapur A."/>
            <person name="Khurana P."/>
            <person name="Khurana P."/>
            <person name="Khurana J.P."/>
            <person name="Tyagi A.K."/>
            <person name="Gaikwad K."/>
            <person name="Singh A."/>
            <person name="Dalal V."/>
            <person name="Srivastava S."/>
            <person name="Dixit A."/>
            <person name="Pal A.K."/>
            <person name="Ghazi I.A."/>
            <person name="Yadav M."/>
            <person name="Pandit A."/>
            <person name="Bhargava A."/>
            <person name="Sureshbabu K."/>
            <person name="Batra K."/>
            <person name="Sharma T.R."/>
            <person name="Mohapatra T."/>
            <person name="Singh N.K."/>
            <person name="Messing J."/>
            <person name="Nelson A.B."/>
            <person name="Fuks G."/>
            <person name="Kavchok S."/>
            <person name="Keizer G."/>
            <person name="Linton E."/>
            <person name="Llaca V."/>
            <person name="Song R."/>
            <person name="Tanyolac B."/>
            <person name="Young S."/>
            <person name="Ho-Il K."/>
            <person name="Hahn J.H."/>
            <person name="Sangsakoo G."/>
            <person name="Vanavichit A."/>
            <person name="de Mattos Luiz.A.T."/>
            <person name="Zimmer P.D."/>
            <person name="Malone G."/>
            <person name="Dellagostin O."/>
            <person name="de Oliveira A.C."/>
            <person name="Bevan M."/>
            <person name="Bancroft I."/>
            <person name="Minx P."/>
            <person name="Cordum H."/>
            <person name="Wilson R."/>
            <person name="Cheng Z."/>
            <person name="Jin W."/>
            <person name="Jiang J."/>
            <person name="Leong S.A."/>
            <person name="Iwama H."/>
            <person name="Gojobori T."/>
            <person name="Itoh T."/>
            <person name="Niimura Y."/>
            <person name="Fujii Y."/>
            <person name="Habara T."/>
            <person name="Sakai H."/>
            <person name="Sato Y."/>
            <person name="Wilson G."/>
            <person name="Kumar K."/>
            <person name="McCouch S."/>
            <person name="Juretic N."/>
            <person name="Hoen D."/>
            <person name="Wright S."/>
            <person name="Bruskiewich R."/>
            <person name="Bureau T."/>
            <person name="Miyao A."/>
            <person name="Hirochika H."/>
            <person name="Nishikawa T."/>
            <person name="Kadowaki K."/>
            <person name="Sugiura M."/>
            <person name="Burr B."/>
            <person name="Sasaki T."/>
        </authorList>
    </citation>
    <scope>NUCLEOTIDE SEQUENCE [LARGE SCALE GENOMIC DNA]</scope>
    <source>
        <strain evidence="2">cv. Nipponbare</strain>
    </source>
</reference>
<dbReference type="EMBL" id="AP014966">
    <property type="protein sequence ID" value="BAT10909.1"/>
    <property type="molecule type" value="Genomic_DNA"/>
</dbReference>
<reference evidence="1 2" key="2">
    <citation type="journal article" date="2013" name="Plant Cell Physiol.">
        <title>Rice Annotation Project Database (RAP-DB): an integrative and interactive database for rice genomics.</title>
        <authorList>
            <person name="Sakai H."/>
            <person name="Lee S.S."/>
            <person name="Tanaka T."/>
            <person name="Numa H."/>
            <person name="Kim J."/>
            <person name="Kawahara Y."/>
            <person name="Wakimoto H."/>
            <person name="Yang C.C."/>
            <person name="Iwamoto M."/>
            <person name="Abe T."/>
            <person name="Yamada Y."/>
            <person name="Muto A."/>
            <person name="Inokuchi H."/>
            <person name="Ikemura T."/>
            <person name="Matsumoto T."/>
            <person name="Sasaki T."/>
            <person name="Itoh T."/>
        </authorList>
    </citation>
    <scope>NUCLEOTIDE SEQUENCE [LARGE SCALE GENOMIC DNA]</scope>
    <source>
        <strain evidence="2">cv. Nipponbare</strain>
    </source>
</reference>
<accession>A0A0P0XUW7</accession>
<sequence>MRHDSRPCCNRWVCFHLYQLPHNIYRKIRKRRPCECKREENKGLLLQQFALLFKCMINHIVGLVQPVSITGLCEASDELTQNRLSGDSIHVNMLLISPPCIIKPLLINCILYLQC</sequence>
<dbReference type="Gramene" id="Os10t0422583-00">
    <property type="protein sequence ID" value="Os10t0422583-00"/>
    <property type="gene ID" value="Os10g0422583"/>
</dbReference>
<gene>
    <name evidence="1" type="ordered locus">Os10g0422583</name>
    <name evidence="1" type="ORF">OSNPB_100422583</name>
</gene>
<reference evidence="1 2" key="3">
    <citation type="journal article" date="2013" name="Rice">
        <title>Improvement of the Oryza sativa Nipponbare reference genome using next generation sequence and optical map data.</title>
        <authorList>
            <person name="Kawahara Y."/>
            <person name="de la Bastide M."/>
            <person name="Hamilton J.P."/>
            <person name="Kanamori H."/>
            <person name="McCombie W.R."/>
            <person name="Ouyang S."/>
            <person name="Schwartz D.C."/>
            <person name="Tanaka T."/>
            <person name="Wu J."/>
            <person name="Zhou S."/>
            <person name="Childs K.L."/>
            <person name="Davidson R.M."/>
            <person name="Lin H."/>
            <person name="Quesada-Ocampo L."/>
            <person name="Vaillancourt B."/>
            <person name="Sakai H."/>
            <person name="Lee S.S."/>
            <person name="Kim J."/>
            <person name="Numa H."/>
            <person name="Itoh T."/>
            <person name="Buell C.R."/>
            <person name="Matsumoto T."/>
        </authorList>
    </citation>
    <scope>NUCLEOTIDE SEQUENCE [LARGE SCALE GENOMIC DNA]</scope>
    <source>
        <strain evidence="2">cv. Nipponbare</strain>
    </source>
</reference>
<dbReference type="AlphaFoldDB" id="A0A0P0XUW7"/>
<dbReference type="InParanoid" id="A0A0P0XUW7"/>
<evidence type="ECO:0000313" key="2">
    <source>
        <dbReference type="Proteomes" id="UP000059680"/>
    </source>
</evidence>
<dbReference type="PaxDb" id="39947-A0A0P0XUW7"/>
<keyword evidence="2" id="KW-1185">Reference proteome</keyword>
<dbReference type="Proteomes" id="UP000059680">
    <property type="component" value="Chromosome 10"/>
</dbReference>
<protein>
    <submittedName>
        <fullName evidence="1">Os10g0422583 protein</fullName>
    </submittedName>
</protein>
<evidence type="ECO:0000313" key="1">
    <source>
        <dbReference type="EMBL" id="BAT10909.1"/>
    </source>
</evidence>
<name>A0A0P0XUW7_ORYSJ</name>
<proteinExistence type="predicted"/>
<organism evidence="1 2">
    <name type="scientific">Oryza sativa subsp. japonica</name>
    <name type="common">Rice</name>
    <dbReference type="NCBI Taxonomy" id="39947"/>
    <lineage>
        <taxon>Eukaryota</taxon>
        <taxon>Viridiplantae</taxon>
        <taxon>Streptophyta</taxon>
        <taxon>Embryophyta</taxon>
        <taxon>Tracheophyta</taxon>
        <taxon>Spermatophyta</taxon>
        <taxon>Magnoliopsida</taxon>
        <taxon>Liliopsida</taxon>
        <taxon>Poales</taxon>
        <taxon>Poaceae</taxon>
        <taxon>BOP clade</taxon>
        <taxon>Oryzoideae</taxon>
        <taxon>Oryzeae</taxon>
        <taxon>Oryzinae</taxon>
        <taxon>Oryza</taxon>
        <taxon>Oryza sativa</taxon>
    </lineage>
</organism>